<gene>
    <name evidence="2" type="ORF">A3I48_03595</name>
</gene>
<feature type="transmembrane region" description="Helical" evidence="1">
    <location>
        <begin position="58"/>
        <end position="78"/>
    </location>
</feature>
<proteinExistence type="predicted"/>
<evidence type="ECO:0000313" key="3">
    <source>
        <dbReference type="Proteomes" id="UP000178859"/>
    </source>
</evidence>
<keyword evidence="1" id="KW-0812">Transmembrane</keyword>
<dbReference type="EMBL" id="MFDT01000058">
    <property type="protein sequence ID" value="OGE64516.1"/>
    <property type="molecule type" value="Genomic_DNA"/>
</dbReference>
<evidence type="ECO:0000256" key="1">
    <source>
        <dbReference type="SAM" id="Phobius"/>
    </source>
</evidence>
<dbReference type="Proteomes" id="UP000178859">
    <property type="component" value="Unassembled WGS sequence"/>
</dbReference>
<sequence length="88" mass="10329">MATIQDLEIEIQRIKDRNIKVEADKAWETSWIRKVIISILTYLVISIFFLFAKISNPFINAIVPALAFLLSTASLSFFKNLWTRYYKK</sequence>
<feature type="transmembrane region" description="Helical" evidence="1">
    <location>
        <begin position="35"/>
        <end position="52"/>
    </location>
</feature>
<name>A0A1F5MGM4_9BACT</name>
<keyword evidence="1" id="KW-0472">Membrane</keyword>
<reference evidence="2 3" key="1">
    <citation type="journal article" date="2016" name="Nat. Commun.">
        <title>Thousands of microbial genomes shed light on interconnected biogeochemical processes in an aquifer system.</title>
        <authorList>
            <person name="Anantharaman K."/>
            <person name="Brown C.T."/>
            <person name="Hug L.A."/>
            <person name="Sharon I."/>
            <person name="Castelle C.J."/>
            <person name="Probst A.J."/>
            <person name="Thomas B.C."/>
            <person name="Singh A."/>
            <person name="Wilkins M.J."/>
            <person name="Karaoz U."/>
            <person name="Brodie E.L."/>
            <person name="Williams K.H."/>
            <person name="Hubbard S.S."/>
            <person name="Banfield J.F."/>
        </authorList>
    </citation>
    <scope>NUCLEOTIDE SEQUENCE [LARGE SCALE GENOMIC DNA]</scope>
</reference>
<dbReference type="AlphaFoldDB" id="A0A1F5MGM4"/>
<comment type="caution">
    <text evidence="2">The sequence shown here is derived from an EMBL/GenBank/DDBJ whole genome shotgun (WGS) entry which is preliminary data.</text>
</comment>
<protein>
    <submittedName>
        <fullName evidence="2">Uncharacterized protein</fullName>
    </submittedName>
</protein>
<evidence type="ECO:0000313" key="2">
    <source>
        <dbReference type="EMBL" id="OGE64516.1"/>
    </source>
</evidence>
<organism evidence="2 3">
    <name type="scientific">Candidatus Daviesbacteria bacterium RIFCSPLOWO2_02_FULL_36_7</name>
    <dbReference type="NCBI Taxonomy" id="1797792"/>
    <lineage>
        <taxon>Bacteria</taxon>
        <taxon>Candidatus Daviesiibacteriota</taxon>
    </lineage>
</organism>
<accession>A0A1F5MGM4</accession>
<keyword evidence="1" id="KW-1133">Transmembrane helix</keyword>